<reference evidence="2" key="1">
    <citation type="submission" date="2016-10" db="EMBL/GenBank/DDBJ databases">
        <authorList>
            <person name="Varghese N."/>
            <person name="Submissions S."/>
        </authorList>
    </citation>
    <scope>NUCLEOTIDE SEQUENCE [LARGE SCALE GENOMIC DNA]</scope>
    <source>
        <strain evidence="2">BL9</strain>
    </source>
</reference>
<dbReference type="AlphaFoldDB" id="A0A1G5K3U1"/>
<sequence>MSKQMSEHEAFELEKLDIERLVEQGYRICSVREHLEGAHVTWAHPDFPGENVEQHVGTASGRKWFSHILIRQLQEQRSA</sequence>
<gene>
    <name evidence="1" type="ORF">SAMN05720606_11327</name>
</gene>
<dbReference type="EMBL" id="FMVM01000013">
    <property type="protein sequence ID" value="SCY95124.1"/>
    <property type="molecule type" value="Genomic_DNA"/>
</dbReference>
<keyword evidence="2" id="KW-1185">Reference proteome</keyword>
<dbReference type="STRING" id="582692.SAMN05720606_11327"/>
<protein>
    <submittedName>
        <fullName evidence="1">Uncharacterized protein</fullName>
    </submittedName>
</protein>
<accession>A0A1G5K3U1</accession>
<organism evidence="1 2">
    <name type="scientific">Paenibacillus polysaccharolyticus</name>
    <dbReference type="NCBI Taxonomy" id="582692"/>
    <lineage>
        <taxon>Bacteria</taxon>
        <taxon>Bacillati</taxon>
        <taxon>Bacillota</taxon>
        <taxon>Bacilli</taxon>
        <taxon>Bacillales</taxon>
        <taxon>Paenibacillaceae</taxon>
        <taxon>Paenibacillus</taxon>
    </lineage>
</organism>
<evidence type="ECO:0000313" key="1">
    <source>
        <dbReference type="EMBL" id="SCY95124.1"/>
    </source>
</evidence>
<dbReference type="RefSeq" id="WP_244159376.1">
    <property type="nucleotide sequence ID" value="NZ_FMVM01000013.1"/>
</dbReference>
<name>A0A1G5K3U1_9BACL</name>
<dbReference type="Proteomes" id="UP000198538">
    <property type="component" value="Unassembled WGS sequence"/>
</dbReference>
<evidence type="ECO:0000313" key="2">
    <source>
        <dbReference type="Proteomes" id="UP000198538"/>
    </source>
</evidence>
<proteinExistence type="predicted"/>